<dbReference type="PANTHER" id="PTHR42699">
    <property type="match status" value="1"/>
</dbReference>
<name>A0A2B7WYU0_9EURO</name>
<sequence>MTDLLVTSLTKPFNGYADVIARSALLNPASRKYSELKSLFHKYYVPELYIDDAEAIERNSRDYLPRTTKPNEECTLPRSIPPVLVKDPNGAVSQVYNPSINLRERTTSVLCVPLHRISRLDMAVSSVSNWTVFQQQELSTTISTGTKVPI</sequence>
<proteinExistence type="predicted"/>
<reference evidence="1 2" key="1">
    <citation type="submission" date="2017-10" db="EMBL/GenBank/DDBJ databases">
        <title>Comparative genomics in systemic dimorphic fungi from Ajellomycetaceae.</title>
        <authorList>
            <person name="Munoz J.F."/>
            <person name="Mcewen J.G."/>
            <person name="Clay O.K."/>
            <person name="Cuomo C.A."/>
        </authorList>
    </citation>
    <scope>NUCLEOTIDE SEQUENCE [LARGE SCALE GENOMIC DNA]</scope>
    <source>
        <strain evidence="1 2">UAMH130</strain>
    </source>
</reference>
<accession>A0A2B7WYU0</accession>
<gene>
    <name evidence="1" type="ORF">GX51_05053</name>
</gene>
<dbReference type="EMBL" id="PDNC01000068">
    <property type="protein sequence ID" value="PGH01737.1"/>
    <property type="molecule type" value="Genomic_DNA"/>
</dbReference>
<dbReference type="GO" id="GO:0003962">
    <property type="term" value="F:cystathionine gamma-synthase activity"/>
    <property type="evidence" value="ECO:0007669"/>
    <property type="project" value="TreeGrafter"/>
</dbReference>
<comment type="caution">
    <text evidence="1">The sequence shown here is derived from an EMBL/GenBank/DDBJ whole genome shotgun (WGS) entry which is preliminary data.</text>
</comment>
<dbReference type="GO" id="GO:0019346">
    <property type="term" value="P:transsulfuration"/>
    <property type="evidence" value="ECO:0007669"/>
    <property type="project" value="TreeGrafter"/>
</dbReference>
<organism evidence="1 2">
    <name type="scientific">Blastomyces parvus</name>
    <dbReference type="NCBI Taxonomy" id="2060905"/>
    <lineage>
        <taxon>Eukaryota</taxon>
        <taxon>Fungi</taxon>
        <taxon>Dikarya</taxon>
        <taxon>Ascomycota</taxon>
        <taxon>Pezizomycotina</taxon>
        <taxon>Eurotiomycetes</taxon>
        <taxon>Eurotiomycetidae</taxon>
        <taxon>Onygenales</taxon>
        <taxon>Ajellomycetaceae</taxon>
        <taxon>Blastomyces</taxon>
    </lineage>
</organism>
<evidence type="ECO:0000313" key="1">
    <source>
        <dbReference type="EMBL" id="PGH01737.1"/>
    </source>
</evidence>
<dbReference type="STRING" id="2060905.A0A2B7WYU0"/>
<dbReference type="PANTHER" id="PTHR42699:SF1">
    <property type="entry name" value="CYSTATHIONINE GAMMA-SYNTHASE-RELATED"/>
    <property type="match status" value="1"/>
</dbReference>
<dbReference type="Proteomes" id="UP000224080">
    <property type="component" value="Unassembled WGS sequence"/>
</dbReference>
<dbReference type="OrthoDB" id="10047078at2759"/>
<dbReference type="InterPro" id="IPR051750">
    <property type="entry name" value="Trans-sulfuration_enzymes"/>
</dbReference>
<protein>
    <submittedName>
        <fullName evidence="1">Cystathionine gamma-synthase</fullName>
    </submittedName>
</protein>
<keyword evidence="2" id="KW-1185">Reference proteome</keyword>
<evidence type="ECO:0000313" key="2">
    <source>
        <dbReference type="Proteomes" id="UP000224080"/>
    </source>
</evidence>
<dbReference type="AlphaFoldDB" id="A0A2B7WYU0"/>